<protein>
    <submittedName>
        <fullName evidence="1">Uncharacterized protein</fullName>
    </submittedName>
</protein>
<keyword evidence="2" id="KW-1185">Reference proteome</keyword>
<sequence>MAVIVRKWFGVGKLPEDLRAQVEAEGLLYLAEYVAVTRRFSGTIPGFRSVGSIASYVGSLALTSQRVLGTLSVVPKLAGRAIDVRWDAAQTGAATAEISETGLQLDLDVAKVDPKFHGELSLHFKADIPEDVLSRLPRRSLDFDVPPEYVFRAVGVTYSP</sequence>
<dbReference type="EMBL" id="MVHE01000021">
    <property type="protein sequence ID" value="ORA20593.1"/>
    <property type="molecule type" value="Genomic_DNA"/>
</dbReference>
<dbReference type="Proteomes" id="UP000192284">
    <property type="component" value="Unassembled WGS sequence"/>
</dbReference>
<proteinExistence type="predicted"/>
<dbReference type="OrthoDB" id="4742419at2"/>
<name>A0A1W9ZSA4_MYCAN</name>
<comment type="caution">
    <text evidence="1">The sequence shown here is derived from an EMBL/GenBank/DDBJ whole genome shotgun (WGS) entry which is preliminary data.</text>
</comment>
<evidence type="ECO:0000313" key="1">
    <source>
        <dbReference type="EMBL" id="ORA20593.1"/>
    </source>
</evidence>
<gene>
    <name evidence="1" type="ORF">BST12_14945</name>
</gene>
<dbReference type="RefSeq" id="WP_083113892.1">
    <property type="nucleotide sequence ID" value="NZ_JACKTS010000018.1"/>
</dbReference>
<reference evidence="1 2" key="1">
    <citation type="submission" date="2017-02" db="EMBL/GenBank/DDBJ databases">
        <title>The new phylogeny of genus Mycobacterium.</title>
        <authorList>
            <person name="Tortoli E."/>
            <person name="Trovato A."/>
            <person name="Cirillo D.M."/>
        </authorList>
    </citation>
    <scope>NUCLEOTIDE SEQUENCE [LARGE SCALE GENOMIC DNA]</scope>
    <source>
        <strain evidence="1 2">DSM 45057</strain>
    </source>
</reference>
<accession>A0A1W9ZSA4</accession>
<dbReference type="AlphaFoldDB" id="A0A1W9ZSA4"/>
<evidence type="ECO:0000313" key="2">
    <source>
        <dbReference type="Proteomes" id="UP000192284"/>
    </source>
</evidence>
<organism evidence="1 2">
    <name type="scientific">Mycobacterium angelicum</name>
    <dbReference type="NCBI Taxonomy" id="470074"/>
    <lineage>
        <taxon>Bacteria</taxon>
        <taxon>Bacillati</taxon>
        <taxon>Actinomycetota</taxon>
        <taxon>Actinomycetes</taxon>
        <taxon>Mycobacteriales</taxon>
        <taxon>Mycobacteriaceae</taxon>
        <taxon>Mycobacterium</taxon>
    </lineage>
</organism>